<organism evidence="3 4">
    <name type="scientific">Cohnella rhizosphaerae</name>
    <dbReference type="NCBI Taxonomy" id="1457232"/>
    <lineage>
        <taxon>Bacteria</taxon>
        <taxon>Bacillati</taxon>
        <taxon>Bacillota</taxon>
        <taxon>Bacilli</taxon>
        <taxon>Bacillales</taxon>
        <taxon>Paenibacillaceae</taxon>
        <taxon>Cohnella</taxon>
    </lineage>
</organism>
<dbReference type="Pfam" id="PF07833">
    <property type="entry name" value="Cu_amine_oxidN1"/>
    <property type="match status" value="1"/>
</dbReference>
<dbReference type="AlphaFoldDB" id="A0A9X4KVN1"/>
<feature type="domain" description="Copper amine oxidase-like N-terminal" evidence="2">
    <location>
        <begin position="44"/>
        <end position="90"/>
    </location>
</feature>
<dbReference type="Proteomes" id="UP001153404">
    <property type="component" value="Unassembled WGS sequence"/>
</dbReference>
<dbReference type="EMBL" id="JAPDIA010000007">
    <property type="protein sequence ID" value="MDG0811730.1"/>
    <property type="molecule type" value="Genomic_DNA"/>
</dbReference>
<proteinExistence type="predicted"/>
<reference evidence="3" key="1">
    <citation type="submission" date="2022-10" db="EMBL/GenBank/DDBJ databases">
        <title>Comparative genomic analysis of Cohnella hashimotonis sp. nov., isolated from the International Space Station.</title>
        <authorList>
            <person name="Simpson A."/>
            <person name="Venkateswaran K."/>
        </authorList>
    </citation>
    <scope>NUCLEOTIDE SEQUENCE</scope>
    <source>
        <strain evidence="3">DSM 28161</strain>
    </source>
</reference>
<keyword evidence="4" id="KW-1185">Reference proteome</keyword>
<keyword evidence="1" id="KW-0732">Signal</keyword>
<comment type="caution">
    <text evidence="3">The sequence shown here is derived from an EMBL/GenBank/DDBJ whole genome shotgun (WGS) entry which is preliminary data.</text>
</comment>
<evidence type="ECO:0000256" key="1">
    <source>
        <dbReference type="SAM" id="SignalP"/>
    </source>
</evidence>
<protein>
    <submittedName>
        <fullName evidence="3">Copper amine oxidase N-terminal domain-containing protein</fullName>
    </submittedName>
</protein>
<accession>A0A9X4KVN1</accession>
<sequence>MKLKKKSVILLTAAGILGASAVAGAAGLTQKVSGLLRSDIHVSVNGAAYGSIQPVYIDGKAYVPLRDTAVALGYELTWNQQAKQFDLTPKKEEQAPVDAYILNTGVVTDAQTANGLTSLNVMGKGAAGTFDWIVAKVDKDTLIVDEAGAVKTAADLKAGSRVAVEYGPMVALSFPAQSHAAKVTLLGERSIKEDKVGAVNKTDGGWQIQLGSGTGDAAISNLVLNVGADTLIVTSMGEPIKAEDIKVGDKVRAYYGPATTRSIPPQSAADTIVVLPADGK</sequence>
<evidence type="ECO:0000259" key="2">
    <source>
        <dbReference type="Pfam" id="PF07833"/>
    </source>
</evidence>
<feature type="signal peptide" evidence="1">
    <location>
        <begin position="1"/>
        <end position="25"/>
    </location>
</feature>
<gene>
    <name evidence="3" type="ORF">OMP40_21945</name>
</gene>
<dbReference type="RefSeq" id="WP_277534526.1">
    <property type="nucleotide sequence ID" value="NZ_JAPDIA010000007.1"/>
</dbReference>
<evidence type="ECO:0000313" key="3">
    <source>
        <dbReference type="EMBL" id="MDG0811730.1"/>
    </source>
</evidence>
<name>A0A9X4KVN1_9BACL</name>
<feature type="chain" id="PRO_5040884651" evidence="1">
    <location>
        <begin position="26"/>
        <end position="280"/>
    </location>
</feature>
<dbReference type="InterPro" id="IPR012854">
    <property type="entry name" value="Cu_amine_oxidase-like_N"/>
</dbReference>
<evidence type="ECO:0000313" key="4">
    <source>
        <dbReference type="Proteomes" id="UP001153404"/>
    </source>
</evidence>